<dbReference type="STRING" id="68775.A0A5C3LVB0"/>
<dbReference type="AlphaFoldDB" id="A0A5C3LVB0"/>
<protein>
    <submittedName>
        <fullName evidence="1">Uncharacterized protein</fullName>
    </submittedName>
</protein>
<dbReference type="Proteomes" id="UP000308652">
    <property type="component" value="Unassembled WGS sequence"/>
</dbReference>
<reference evidence="1 2" key="1">
    <citation type="journal article" date="2019" name="Nat. Ecol. Evol.">
        <title>Megaphylogeny resolves global patterns of mushroom evolution.</title>
        <authorList>
            <person name="Varga T."/>
            <person name="Krizsan K."/>
            <person name="Foldi C."/>
            <person name="Dima B."/>
            <person name="Sanchez-Garcia M."/>
            <person name="Sanchez-Ramirez S."/>
            <person name="Szollosi G.J."/>
            <person name="Szarkandi J.G."/>
            <person name="Papp V."/>
            <person name="Albert L."/>
            <person name="Andreopoulos W."/>
            <person name="Angelini C."/>
            <person name="Antonin V."/>
            <person name="Barry K.W."/>
            <person name="Bougher N.L."/>
            <person name="Buchanan P."/>
            <person name="Buyck B."/>
            <person name="Bense V."/>
            <person name="Catcheside P."/>
            <person name="Chovatia M."/>
            <person name="Cooper J."/>
            <person name="Damon W."/>
            <person name="Desjardin D."/>
            <person name="Finy P."/>
            <person name="Geml J."/>
            <person name="Haridas S."/>
            <person name="Hughes K."/>
            <person name="Justo A."/>
            <person name="Karasinski D."/>
            <person name="Kautmanova I."/>
            <person name="Kiss B."/>
            <person name="Kocsube S."/>
            <person name="Kotiranta H."/>
            <person name="LaButti K.M."/>
            <person name="Lechner B.E."/>
            <person name="Liimatainen K."/>
            <person name="Lipzen A."/>
            <person name="Lukacs Z."/>
            <person name="Mihaltcheva S."/>
            <person name="Morgado L.N."/>
            <person name="Niskanen T."/>
            <person name="Noordeloos M.E."/>
            <person name="Ohm R.A."/>
            <person name="Ortiz-Santana B."/>
            <person name="Ovrebo C."/>
            <person name="Racz N."/>
            <person name="Riley R."/>
            <person name="Savchenko A."/>
            <person name="Shiryaev A."/>
            <person name="Soop K."/>
            <person name="Spirin V."/>
            <person name="Szebenyi C."/>
            <person name="Tomsovsky M."/>
            <person name="Tulloss R.E."/>
            <person name="Uehling J."/>
            <person name="Grigoriev I.V."/>
            <person name="Vagvolgyi C."/>
            <person name="Papp T."/>
            <person name="Martin F.M."/>
            <person name="Miettinen O."/>
            <person name="Hibbett D.S."/>
            <person name="Nagy L.G."/>
        </authorList>
    </citation>
    <scope>NUCLEOTIDE SEQUENCE [LARGE SCALE GENOMIC DNA]</scope>
    <source>
        <strain evidence="1 2">CBS 166.37</strain>
    </source>
</reference>
<evidence type="ECO:0000313" key="2">
    <source>
        <dbReference type="Proteomes" id="UP000308652"/>
    </source>
</evidence>
<sequence length="255" mass="29777">MYLIRDQNEISTATKRKEKNNQNKQFMTAKVFIPTLTHAFYLSPKPWLDWSPDSPTFIQRVQDAFDLCFTNYQLSLDHIGEKVLQTAYEQLKTKKLKIASDVLDDVRKFFEKPEFSCSPQKIHDYMHWALQAKGPAYYRILTPQNCMPPNGFLQSQFIHPTAAKFLGYVEQAFMIFIRGSMEMKRPQFSHENYGKAHGNFYKQLTSMSENHWRSILKFSGDDNDANDNECWADELLISAYHAAFYIPESLLKAQT</sequence>
<dbReference type="OrthoDB" id="3190308at2759"/>
<dbReference type="EMBL" id="ML213667">
    <property type="protein sequence ID" value="TFK32681.1"/>
    <property type="molecule type" value="Genomic_DNA"/>
</dbReference>
<name>A0A5C3LVB0_9AGAR</name>
<accession>A0A5C3LVB0</accession>
<evidence type="ECO:0000313" key="1">
    <source>
        <dbReference type="EMBL" id="TFK32681.1"/>
    </source>
</evidence>
<proteinExistence type="predicted"/>
<keyword evidence="2" id="KW-1185">Reference proteome</keyword>
<gene>
    <name evidence="1" type="ORF">BDQ12DRAFT_670903</name>
</gene>
<organism evidence="1 2">
    <name type="scientific">Crucibulum laeve</name>
    <dbReference type="NCBI Taxonomy" id="68775"/>
    <lineage>
        <taxon>Eukaryota</taxon>
        <taxon>Fungi</taxon>
        <taxon>Dikarya</taxon>
        <taxon>Basidiomycota</taxon>
        <taxon>Agaricomycotina</taxon>
        <taxon>Agaricomycetes</taxon>
        <taxon>Agaricomycetidae</taxon>
        <taxon>Agaricales</taxon>
        <taxon>Agaricineae</taxon>
        <taxon>Nidulariaceae</taxon>
        <taxon>Crucibulum</taxon>
    </lineage>
</organism>